<keyword evidence="4 10" id="KW-1133">Transmembrane helix</keyword>
<evidence type="ECO:0000256" key="3">
    <source>
        <dbReference type="ARBA" id="ARBA00022692"/>
    </source>
</evidence>
<dbReference type="PROSITE" id="PS50216">
    <property type="entry name" value="DHHC"/>
    <property type="match status" value="1"/>
</dbReference>
<feature type="transmembrane region" description="Helical" evidence="10">
    <location>
        <begin position="109"/>
        <end position="129"/>
    </location>
</feature>
<reference evidence="13 14" key="1">
    <citation type="submission" date="2014-07" db="EMBL/GenBank/DDBJ databases">
        <authorList>
            <person name="Sibley D."/>
            <person name="Venepally P."/>
            <person name="Karamycheva S."/>
            <person name="Hadjithomas M."/>
            <person name="Khan A."/>
            <person name="Brunk B."/>
            <person name="Roos D."/>
            <person name="Caler E."/>
            <person name="Lorenzi H."/>
        </authorList>
    </citation>
    <scope>NUCLEOTIDE SEQUENCE [LARGE SCALE GENOMIC DNA]</scope>
    <source>
        <strain evidence="13 14">FOU</strain>
    </source>
</reference>
<evidence type="ECO:0000259" key="12">
    <source>
        <dbReference type="Pfam" id="PF01529"/>
    </source>
</evidence>
<evidence type="ECO:0000256" key="8">
    <source>
        <dbReference type="ARBA" id="ARBA00023315"/>
    </source>
</evidence>
<evidence type="ECO:0000256" key="4">
    <source>
        <dbReference type="ARBA" id="ARBA00022989"/>
    </source>
</evidence>
<accession>A0A086JLT2</accession>
<dbReference type="Proteomes" id="UP000028838">
    <property type="component" value="Unassembled WGS sequence"/>
</dbReference>
<keyword evidence="2 10" id="KW-0808">Transferase</keyword>
<keyword evidence="3 10" id="KW-0812">Transmembrane</keyword>
<evidence type="ECO:0000256" key="9">
    <source>
        <dbReference type="ARBA" id="ARBA00048048"/>
    </source>
</evidence>
<feature type="transmembrane region" description="Helical" evidence="10">
    <location>
        <begin position="259"/>
        <end position="282"/>
    </location>
</feature>
<dbReference type="PANTHER" id="PTHR22883:SF43">
    <property type="entry name" value="PALMITOYLTRANSFERASE APP"/>
    <property type="match status" value="1"/>
</dbReference>
<protein>
    <recommendedName>
        <fullName evidence="10">Palmitoyltransferase</fullName>
        <ecNumber evidence="10">2.3.1.225</ecNumber>
    </recommendedName>
</protein>
<feature type="domain" description="Palmitoyltransferase DHHC" evidence="12">
    <location>
        <begin position="162"/>
        <end position="291"/>
    </location>
</feature>
<evidence type="ECO:0000256" key="7">
    <source>
        <dbReference type="ARBA" id="ARBA00023288"/>
    </source>
</evidence>
<dbReference type="PANTHER" id="PTHR22883">
    <property type="entry name" value="ZINC FINGER DHHC DOMAIN CONTAINING PROTEIN"/>
    <property type="match status" value="1"/>
</dbReference>
<evidence type="ECO:0000256" key="2">
    <source>
        <dbReference type="ARBA" id="ARBA00022679"/>
    </source>
</evidence>
<dbReference type="EMBL" id="AEYH02002927">
    <property type="protein sequence ID" value="KFG33100.1"/>
    <property type="molecule type" value="Genomic_DNA"/>
</dbReference>
<feature type="transmembrane region" description="Helical" evidence="10">
    <location>
        <begin position="77"/>
        <end position="97"/>
    </location>
</feature>
<comment type="similarity">
    <text evidence="10">Belongs to the DHHC palmitoyltransferase family.</text>
</comment>
<evidence type="ECO:0000256" key="6">
    <source>
        <dbReference type="ARBA" id="ARBA00023139"/>
    </source>
</evidence>
<comment type="catalytic activity">
    <reaction evidence="9 10">
        <text>L-cysteinyl-[protein] + hexadecanoyl-CoA = S-hexadecanoyl-L-cysteinyl-[protein] + CoA</text>
        <dbReference type="Rhea" id="RHEA:36683"/>
        <dbReference type="Rhea" id="RHEA-COMP:10131"/>
        <dbReference type="Rhea" id="RHEA-COMP:11032"/>
        <dbReference type="ChEBI" id="CHEBI:29950"/>
        <dbReference type="ChEBI" id="CHEBI:57287"/>
        <dbReference type="ChEBI" id="CHEBI:57379"/>
        <dbReference type="ChEBI" id="CHEBI:74151"/>
        <dbReference type="EC" id="2.3.1.225"/>
    </reaction>
</comment>
<dbReference type="GO" id="GO:0019706">
    <property type="term" value="F:protein-cysteine S-palmitoyltransferase activity"/>
    <property type="evidence" value="ECO:0007669"/>
    <property type="project" value="UniProtKB-EC"/>
</dbReference>
<name>A0A086JLT2_TOXGO</name>
<dbReference type="EC" id="2.3.1.225" evidence="10"/>
<evidence type="ECO:0000256" key="5">
    <source>
        <dbReference type="ARBA" id="ARBA00023136"/>
    </source>
</evidence>
<comment type="domain">
    <text evidence="10">The DHHC domain is required for palmitoyltransferase activity.</text>
</comment>
<feature type="region of interest" description="Disordered" evidence="11">
    <location>
        <begin position="16"/>
        <end position="35"/>
    </location>
</feature>
<organism evidence="13 14">
    <name type="scientific">Toxoplasma gondii FOU</name>
    <dbReference type="NCBI Taxonomy" id="943167"/>
    <lineage>
        <taxon>Eukaryota</taxon>
        <taxon>Sar</taxon>
        <taxon>Alveolata</taxon>
        <taxon>Apicomplexa</taxon>
        <taxon>Conoidasida</taxon>
        <taxon>Coccidia</taxon>
        <taxon>Eucoccidiorida</taxon>
        <taxon>Eimeriorina</taxon>
        <taxon>Sarcocystidae</taxon>
        <taxon>Toxoplasma</taxon>
    </lineage>
</organism>
<keyword evidence="5 10" id="KW-0472">Membrane</keyword>
<dbReference type="GO" id="GO:0005794">
    <property type="term" value="C:Golgi apparatus"/>
    <property type="evidence" value="ECO:0007669"/>
    <property type="project" value="TreeGrafter"/>
</dbReference>
<evidence type="ECO:0000313" key="13">
    <source>
        <dbReference type="EMBL" id="KFG33100.1"/>
    </source>
</evidence>
<feature type="compositionally biased region" description="Basic and acidic residues" evidence="11">
    <location>
        <begin position="20"/>
        <end position="35"/>
    </location>
</feature>
<feature type="region of interest" description="Disordered" evidence="11">
    <location>
        <begin position="369"/>
        <end position="391"/>
    </location>
</feature>
<keyword evidence="7" id="KW-0449">Lipoprotein</keyword>
<evidence type="ECO:0000256" key="10">
    <source>
        <dbReference type="RuleBase" id="RU079119"/>
    </source>
</evidence>
<dbReference type="InterPro" id="IPR001594">
    <property type="entry name" value="Palmitoyltrfase_DHHC"/>
</dbReference>
<gene>
    <name evidence="13" type="ORF">TGFOU_224310</name>
</gene>
<keyword evidence="6" id="KW-0564">Palmitate</keyword>
<evidence type="ECO:0000256" key="1">
    <source>
        <dbReference type="ARBA" id="ARBA00004127"/>
    </source>
</evidence>
<evidence type="ECO:0000256" key="11">
    <source>
        <dbReference type="SAM" id="MobiDB-lite"/>
    </source>
</evidence>
<dbReference type="Pfam" id="PF01529">
    <property type="entry name" value="DHHC"/>
    <property type="match status" value="1"/>
</dbReference>
<proteinExistence type="inferred from homology"/>
<feature type="transmembrane region" description="Helical" evidence="10">
    <location>
        <begin position="207"/>
        <end position="232"/>
    </location>
</feature>
<comment type="subcellular location">
    <subcellularLocation>
        <location evidence="1">Endomembrane system</location>
        <topology evidence="1">Multi-pass membrane protein</topology>
    </subcellularLocation>
</comment>
<keyword evidence="8 10" id="KW-0012">Acyltransferase</keyword>
<dbReference type="GO" id="GO:0006612">
    <property type="term" value="P:protein targeting to membrane"/>
    <property type="evidence" value="ECO:0007669"/>
    <property type="project" value="TreeGrafter"/>
</dbReference>
<evidence type="ECO:0000313" key="14">
    <source>
        <dbReference type="Proteomes" id="UP000028838"/>
    </source>
</evidence>
<sequence>MDGSAYAAMSSWDGGTYHQSLEERETEGERPPREVDLDARPLCSSAVHPSPPLLLPAVKTPRLCCGNRCLAGPEPGVLLFAVFLLSAPAILLCHDVLPRLSEGIQVKAAAGFALLLAAVFGTLFTTAFSDPGIIPRQPRPEELPSGPSRVKFVVINGVSVPQKWCTTCCLFRPPRTKHCSTCDNCVQRFDHHCPWVSNCIGQRNYRVFFFFVFLAALYALAVVVGAGAAIIAEIHSKDLEISLESLWQTARDCPRLAGLFVYGVCCCIPLANLCCFNFYLILNNLTTNEDVLQLFPERNPYSLGCLTNIFYFFSHRVEPSLLGDARPARSLGNAPFFSEPPAERSKASLFESPTASRQQLERHCVLPLSDPPCVQTPASAREVRSSFSAQV</sequence>
<dbReference type="GO" id="GO:0005783">
    <property type="term" value="C:endoplasmic reticulum"/>
    <property type="evidence" value="ECO:0007669"/>
    <property type="project" value="TreeGrafter"/>
</dbReference>
<dbReference type="VEuPathDB" id="ToxoDB:TGFOU_224310"/>
<dbReference type="AlphaFoldDB" id="A0A086JLT2"/>
<comment type="caution">
    <text evidence="13">The sequence shown here is derived from an EMBL/GenBank/DDBJ whole genome shotgun (WGS) entry which is preliminary data.</text>
</comment>
<dbReference type="InterPro" id="IPR039859">
    <property type="entry name" value="PFA4/ZDH16/20/ERF2-like"/>
</dbReference>